<feature type="compositionally biased region" description="Polar residues" evidence="1">
    <location>
        <begin position="44"/>
        <end position="53"/>
    </location>
</feature>
<gene>
    <name evidence="2" type="ORF">GCM10009655_24540</name>
</gene>
<organism evidence="2 3">
    <name type="scientific">Rhodoglobus aureus</name>
    <dbReference type="NCBI Taxonomy" id="191497"/>
    <lineage>
        <taxon>Bacteria</taxon>
        <taxon>Bacillati</taxon>
        <taxon>Actinomycetota</taxon>
        <taxon>Actinomycetes</taxon>
        <taxon>Micrococcales</taxon>
        <taxon>Microbacteriaceae</taxon>
        <taxon>Rhodoglobus</taxon>
    </lineage>
</organism>
<feature type="region of interest" description="Disordered" evidence="1">
    <location>
        <begin position="1"/>
        <end position="60"/>
    </location>
</feature>
<name>A0ABN1VYH6_9MICO</name>
<evidence type="ECO:0000256" key="1">
    <source>
        <dbReference type="SAM" id="MobiDB-lite"/>
    </source>
</evidence>
<accession>A0ABN1VYH6</accession>
<feature type="compositionally biased region" description="Basic and acidic residues" evidence="1">
    <location>
        <begin position="1"/>
        <end position="18"/>
    </location>
</feature>
<reference evidence="2 3" key="1">
    <citation type="journal article" date="2019" name="Int. J. Syst. Evol. Microbiol.">
        <title>The Global Catalogue of Microorganisms (GCM) 10K type strain sequencing project: providing services to taxonomists for standard genome sequencing and annotation.</title>
        <authorList>
            <consortium name="The Broad Institute Genomics Platform"/>
            <consortium name="The Broad Institute Genome Sequencing Center for Infectious Disease"/>
            <person name="Wu L."/>
            <person name="Ma J."/>
        </authorList>
    </citation>
    <scope>NUCLEOTIDE SEQUENCE [LARGE SCALE GENOMIC DNA]</scope>
    <source>
        <strain evidence="2 3">JCM 12762</strain>
    </source>
</reference>
<dbReference type="Proteomes" id="UP001500943">
    <property type="component" value="Unassembled WGS sequence"/>
</dbReference>
<keyword evidence="3" id="KW-1185">Reference proteome</keyword>
<comment type="caution">
    <text evidence="2">The sequence shown here is derived from an EMBL/GenBank/DDBJ whole genome shotgun (WGS) entry which is preliminary data.</text>
</comment>
<evidence type="ECO:0000313" key="3">
    <source>
        <dbReference type="Proteomes" id="UP001500943"/>
    </source>
</evidence>
<proteinExistence type="predicted"/>
<feature type="compositionally biased region" description="Basic and acidic residues" evidence="1">
    <location>
        <begin position="25"/>
        <end position="43"/>
    </location>
</feature>
<protein>
    <submittedName>
        <fullName evidence="2">Uncharacterized protein</fullName>
    </submittedName>
</protein>
<sequence length="60" mass="6631">MRELEGLRCGEDADDRKNRTANGERPQERWGSTRESNADRQHQSGDNNASTDGASKVRGG</sequence>
<evidence type="ECO:0000313" key="2">
    <source>
        <dbReference type="EMBL" id="GAA1224759.1"/>
    </source>
</evidence>
<dbReference type="EMBL" id="BAAAKW010000060">
    <property type="protein sequence ID" value="GAA1224759.1"/>
    <property type="molecule type" value="Genomic_DNA"/>
</dbReference>